<evidence type="ECO:0000259" key="2">
    <source>
        <dbReference type="Pfam" id="PF24016"/>
    </source>
</evidence>
<dbReference type="EMBL" id="MU790605">
    <property type="protein sequence ID" value="KAJ3996656.1"/>
    <property type="molecule type" value="Genomic_DNA"/>
</dbReference>
<dbReference type="InterPro" id="IPR055754">
    <property type="entry name" value="DUF7330"/>
</dbReference>
<dbReference type="Pfam" id="PF24016">
    <property type="entry name" value="DUF7330"/>
    <property type="match status" value="1"/>
</dbReference>
<protein>
    <recommendedName>
        <fullName evidence="2">DUF7330 domain-containing protein</fullName>
    </recommendedName>
</protein>
<dbReference type="Proteomes" id="UP001163828">
    <property type="component" value="Unassembled WGS sequence"/>
</dbReference>
<evidence type="ECO:0000313" key="3">
    <source>
        <dbReference type="EMBL" id="KAJ3996656.1"/>
    </source>
</evidence>
<organism evidence="3 4">
    <name type="scientific">Lentinula boryana</name>
    <dbReference type="NCBI Taxonomy" id="40481"/>
    <lineage>
        <taxon>Eukaryota</taxon>
        <taxon>Fungi</taxon>
        <taxon>Dikarya</taxon>
        <taxon>Basidiomycota</taxon>
        <taxon>Agaricomycotina</taxon>
        <taxon>Agaricomycetes</taxon>
        <taxon>Agaricomycetidae</taxon>
        <taxon>Agaricales</taxon>
        <taxon>Marasmiineae</taxon>
        <taxon>Omphalotaceae</taxon>
        <taxon>Lentinula</taxon>
    </lineage>
</organism>
<feature type="region of interest" description="Disordered" evidence="1">
    <location>
        <begin position="1"/>
        <end position="30"/>
    </location>
</feature>
<evidence type="ECO:0000313" key="4">
    <source>
        <dbReference type="Proteomes" id="UP001163828"/>
    </source>
</evidence>
<evidence type="ECO:0000256" key="1">
    <source>
        <dbReference type="SAM" id="MobiDB-lite"/>
    </source>
</evidence>
<keyword evidence="4" id="KW-1185">Reference proteome</keyword>
<comment type="caution">
    <text evidence="3">The sequence shown here is derived from an EMBL/GenBank/DDBJ whole genome shotgun (WGS) entry which is preliminary data.</text>
</comment>
<gene>
    <name evidence="3" type="ORF">F5050DRAFT_1807543</name>
</gene>
<feature type="domain" description="DUF7330" evidence="2">
    <location>
        <begin position="95"/>
        <end position="323"/>
    </location>
</feature>
<accession>A0ABQ8QDQ2</accession>
<proteinExistence type="predicted"/>
<name>A0ABQ8QDQ2_9AGAR</name>
<sequence length="323" mass="35395">MIYPSENLDEFDRKFDEDLSTETRTARNADPDEIETLPRYSPRISDATLNTNTGILQKRKSSLEALINSLPVSTPVVETQAVSGPSEDTGLKGSNFIYRHLYFDSICASYIIDPNFVRDPSQIILPDRSSTLANAKKGLRKRKSLCLQSECGAIDVDVRVLNLEERGLLSSKVLLDFRTTFGPIDVRMHLASCPPIQSLRPAPESVPNRLPINLSASSKCGPIHISLPPSFNGFIFFSVALGQVVLSPRVRNSVSWDSLSNGGASDIRTMFIGDSEVLKVRMAGIEGGSHENGDLTDKGDGPWIGDEVHLNAWCGSVLVDYVD</sequence>
<reference evidence="3" key="1">
    <citation type="submission" date="2022-08" db="EMBL/GenBank/DDBJ databases">
        <authorList>
            <consortium name="DOE Joint Genome Institute"/>
            <person name="Min B."/>
            <person name="Riley R."/>
            <person name="Sierra-Patev S."/>
            <person name="Naranjo-Ortiz M."/>
            <person name="Looney B."/>
            <person name="Konkel Z."/>
            <person name="Slot J.C."/>
            <person name="Sakamoto Y."/>
            <person name="Steenwyk J.L."/>
            <person name="Rokas A."/>
            <person name="Carro J."/>
            <person name="Camarero S."/>
            <person name="Ferreira P."/>
            <person name="Molpeceres G."/>
            <person name="Ruiz-Duenas F.J."/>
            <person name="Serrano A."/>
            <person name="Henrissat B."/>
            <person name="Drula E."/>
            <person name="Hughes K.W."/>
            <person name="Mata J.L."/>
            <person name="Ishikawa N.K."/>
            <person name="Vargas-Isla R."/>
            <person name="Ushijima S."/>
            <person name="Smith C.A."/>
            <person name="Ahrendt S."/>
            <person name="Andreopoulos W."/>
            <person name="He G."/>
            <person name="Labutti K."/>
            <person name="Lipzen A."/>
            <person name="Ng V."/>
            <person name="Sandor L."/>
            <person name="Barry K."/>
            <person name="Martinez A.T."/>
            <person name="Xiao Y."/>
            <person name="Gibbons J.G."/>
            <person name="Terashima K."/>
            <person name="Hibbett D.S."/>
            <person name="Grigoriev I.V."/>
        </authorList>
    </citation>
    <scope>NUCLEOTIDE SEQUENCE</scope>
    <source>
        <strain evidence="3">TFB10827</strain>
    </source>
</reference>